<keyword evidence="1" id="KW-0805">Transcription regulation</keyword>
<dbReference type="Proteomes" id="UP000195331">
    <property type="component" value="Chromosome"/>
</dbReference>
<keyword evidence="3" id="KW-0804">Transcription</keyword>
<sequence>MYDRGVKDSDVSGLAGLGQYELDRHSFVPLYYQLQEVLKRHIESGRWQPGDLLPSEPTLAKHLGVSRVVVRHALEILADDNQIRRERGRGTFVTTPKRVHRAGGLSRLLAAPRENGVEILVLDVNTKRVDQSAREYLGVSKDEHLLGVTTRLMAGDVPFAIAYSTFRQSDARWLQDAIQVGQPIPDELTLADQETSLSHSEIVVETSQSGRFDADIFHIPDRSPILLVLCTEFCRTDDGVRPYEIARVEYRGDTIQLRVDGATTLTRPPWS</sequence>
<dbReference type="GO" id="GO:0003677">
    <property type="term" value="F:DNA binding"/>
    <property type="evidence" value="ECO:0007669"/>
    <property type="project" value="UniProtKB-KW"/>
</dbReference>
<evidence type="ECO:0000313" key="5">
    <source>
        <dbReference type="EMBL" id="ART72507.1"/>
    </source>
</evidence>
<dbReference type="PRINTS" id="PR00035">
    <property type="entry name" value="HTHGNTR"/>
</dbReference>
<evidence type="ECO:0000256" key="1">
    <source>
        <dbReference type="ARBA" id="ARBA00023015"/>
    </source>
</evidence>
<dbReference type="InterPro" id="IPR050679">
    <property type="entry name" value="Bact_HTH_transcr_reg"/>
</dbReference>
<dbReference type="InterPro" id="IPR000524">
    <property type="entry name" value="Tscrpt_reg_HTH_GntR"/>
</dbReference>
<dbReference type="KEGG" id="mdx:BTO20_31655"/>
<gene>
    <name evidence="5" type="ORF">BTO20_31655</name>
</gene>
<dbReference type="InterPro" id="IPR036388">
    <property type="entry name" value="WH-like_DNA-bd_sf"/>
</dbReference>
<dbReference type="EMBL" id="CP020809">
    <property type="protein sequence ID" value="ART72507.1"/>
    <property type="molecule type" value="Genomic_DNA"/>
</dbReference>
<dbReference type="PANTHER" id="PTHR44846">
    <property type="entry name" value="MANNOSYL-D-GLYCERATE TRANSPORT/METABOLISM SYSTEM REPRESSOR MNGR-RELATED"/>
    <property type="match status" value="1"/>
</dbReference>
<dbReference type="PANTHER" id="PTHR44846:SF1">
    <property type="entry name" value="MANNOSYL-D-GLYCERATE TRANSPORT_METABOLISM SYSTEM REPRESSOR MNGR-RELATED"/>
    <property type="match status" value="1"/>
</dbReference>
<dbReference type="GO" id="GO:0045892">
    <property type="term" value="P:negative regulation of DNA-templated transcription"/>
    <property type="evidence" value="ECO:0007669"/>
    <property type="project" value="TreeGrafter"/>
</dbReference>
<dbReference type="AlphaFoldDB" id="A0A1Y0CBT0"/>
<accession>A0A1Y0CBT0</accession>
<name>A0A1Y0CBT0_9MYCO</name>
<evidence type="ECO:0000313" key="6">
    <source>
        <dbReference type="Proteomes" id="UP000195331"/>
    </source>
</evidence>
<dbReference type="Gene3D" id="3.40.1410.10">
    <property type="entry name" value="Chorismate lyase-like"/>
    <property type="match status" value="1"/>
</dbReference>
<keyword evidence="2" id="KW-0238">DNA-binding</keyword>
<proteinExistence type="predicted"/>
<evidence type="ECO:0000256" key="3">
    <source>
        <dbReference type="ARBA" id="ARBA00023163"/>
    </source>
</evidence>
<dbReference type="Pfam" id="PF00392">
    <property type="entry name" value="GntR"/>
    <property type="match status" value="1"/>
</dbReference>
<dbReference type="SUPFAM" id="SSF64288">
    <property type="entry name" value="Chorismate lyase-like"/>
    <property type="match status" value="1"/>
</dbReference>
<organism evidence="5 6">
    <name type="scientific">Mycobacterium dioxanotrophicus</name>
    <dbReference type="NCBI Taxonomy" id="482462"/>
    <lineage>
        <taxon>Bacteria</taxon>
        <taxon>Bacillati</taxon>
        <taxon>Actinomycetota</taxon>
        <taxon>Actinomycetes</taxon>
        <taxon>Mycobacteriales</taxon>
        <taxon>Mycobacteriaceae</taxon>
        <taxon>Mycobacterium</taxon>
    </lineage>
</organism>
<dbReference type="SUPFAM" id="SSF46785">
    <property type="entry name" value="Winged helix' DNA-binding domain"/>
    <property type="match status" value="1"/>
</dbReference>
<protein>
    <recommendedName>
        <fullName evidence="4">HTH gntR-type domain-containing protein</fullName>
    </recommendedName>
</protein>
<reference evidence="5 6" key="1">
    <citation type="submission" date="2017-04" db="EMBL/GenBank/DDBJ databases">
        <title>Whole Genome Sequence of 1,4-Dioxane Degrading Bacterium Mycobacterium dioxanotrophicus PH-06.</title>
        <authorList>
            <person name="He Y."/>
        </authorList>
    </citation>
    <scope>NUCLEOTIDE SEQUENCE [LARGE SCALE GENOMIC DNA]</scope>
    <source>
        <strain evidence="5 6">PH-06</strain>
    </source>
</reference>
<evidence type="ECO:0000259" key="4">
    <source>
        <dbReference type="PROSITE" id="PS50949"/>
    </source>
</evidence>
<dbReference type="InterPro" id="IPR036390">
    <property type="entry name" value="WH_DNA-bd_sf"/>
</dbReference>
<dbReference type="CDD" id="cd07377">
    <property type="entry name" value="WHTH_GntR"/>
    <property type="match status" value="1"/>
</dbReference>
<keyword evidence="6" id="KW-1185">Reference proteome</keyword>
<dbReference type="GO" id="GO:0003700">
    <property type="term" value="F:DNA-binding transcription factor activity"/>
    <property type="evidence" value="ECO:0007669"/>
    <property type="project" value="InterPro"/>
</dbReference>
<dbReference type="Gene3D" id="1.10.10.10">
    <property type="entry name" value="Winged helix-like DNA-binding domain superfamily/Winged helix DNA-binding domain"/>
    <property type="match status" value="1"/>
</dbReference>
<dbReference type="InterPro" id="IPR028978">
    <property type="entry name" value="Chorismate_lyase_/UTRA_dom_sf"/>
</dbReference>
<dbReference type="SMART" id="SM00345">
    <property type="entry name" value="HTH_GNTR"/>
    <property type="match status" value="1"/>
</dbReference>
<feature type="domain" description="HTH gntR-type" evidence="4">
    <location>
        <begin position="28"/>
        <end position="96"/>
    </location>
</feature>
<evidence type="ECO:0000256" key="2">
    <source>
        <dbReference type="ARBA" id="ARBA00023125"/>
    </source>
</evidence>
<dbReference type="PROSITE" id="PS50949">
    <property type="entry name" value="HTH_GNTR"/>
    <property type="match status" value="1"/>
</dbReference>